<dbReference type="GO" id="GO:0006351">
    <property type="term" value="P:DNA-templated transcription"/>
    <property type="evidence" value="ECO:0007669"/>
    <property type="project" value="InterPro"/>
</dbReference>
<dbReference type="Proteomes" id="UP000239415">
    <property type="component" value="Unassembled WGS sequence"/>
</dbReference>
<dbReference type="Pfam" id="PF08223">
    <property type="entry name" value="PaaX_C"/>
    <property type="match status" value="1"/>
</dbReference>
<dbReference type="AlphaFoldDB" id="A0A2T0K1N1"/>
<dbReference type="InterPro" id="IPR013225">
    <property type="entry name" value="PaaX_C"/>
</dbReference>
<dbReference type="Pfam" id="PF07848">
    <property type="entry name" value="PaaX"/>
    <property type="match status" value="1"/>
</dbReference>
<name>A0A2T0K1N1_9ACTN</name>
<evidence type="ECO:0000313" key="5">
    <source>
        <dbReference type="Proteomes" id="UP000239415"/>
    </source>
</evidence>
<dbReference type="OrthoDB" id="2270427at2"/>
<dbReference type="Gene3D" id="1.10.10.10">
    <property type="entry name" value="Winged helix-like DNA-binding domain superfamily/Winged helix DNA-binding domain"/>
    <property type="match status" value="1"/>
</dbReference>
<dbReference type="InterPro" id="IPR048846">
    <property type="entry name" value="PaaX-like_central"/>
</dbReference>
<feature type="domain" description="Transcriptional repressor PaaX-like N-terminal" evidence="1">
    <location>
        <begin position="32"/>
        <end position="96"/>
    </location>
</feature>
<comment type="caution">
    <text evidence="4">The sequence shown here is derived from an EMBL/GenBank/DDBJ whole genome shotgun (WGS) entry which is preliminary data.</text>
</comment>
<proteinExistence type="predicted"/>
<dbReference type="InterPro" id="IPR036388">
    <property type="entry name" value="WH-like_DNA-bd_sf"/>
</dbReference>
<evidence type="ECO:0000313" key="4">
    <source>
        <dbReference type="EMBL" id="PRX16678.1"/>
    </source>
</evidence>
<accession>A0A2T0K1N1</accession>
<dbReference type="Gene3D" id="1.20.58.1460">
    <property type="match status" value="1"/>
</dbReference>
<keyword evidence="5" id="KW-1185">Reference proteome</keyword>
<dbReference type="Gene3D" id="3.30.70.2650">
    <property type="match status" value="1"/>
</dbReference>
<evidence type="ECO:0000259" key="2">
    <source>
        <dbReference type="Pfam" id="PF08223"/>
    </source>
</evidence>
<dbReference type="PIRSF" id="PIRSF020623">
    <property type="entry name" value="PaaX"/>
    <property type="match status" value="1"/>
</dbReference>
<protein>
    <submittedName>
        <fullName evidence="4">PaaX family transcriptional regulator</fullName>
    </submittedName>
</protein>
<gene>
    <name evidence="4" type="ORF">CLV67_1189</name>
</gene>
<organism evidence="4 5">
    <name type="scientific">Actinoplanes italicus</name>
    <dbReference type="NCBI Taxonomy" id="113567"/>
    <lineage>
        <taxon>Bacteria</taxon>
        <taxon>Bacillati</taxon>
        <taxon>Actinomycetota</taxon>
        <taxon>Actinomycetes</taxon>
        <taxon>Micromonosporales</taxon>
        <taxon>Micromonosporaceae</taxon>
        <taxon>Actinoplanes</taxon>
    </lineage>
</organism>
<evidence type="ECO:0000259" key="3">
    <source>
        <dbReference type="Pfam" id="PF20803"/>
    </source>
</evidence>
<dbReference type="InterPro" id="IPR011965">
    <property type="entry name" value="PaaX_trns_reg"/>
</dbReference>
<evidence type="ECO:0000259" key="1">
    <source>
        <dbReference type="Pfam" id="PF07848"/>
    </source>
</evidence>
<dbReference type="PANTHER" id="PTHR30319">
    <property type="entry name" value="PHENYLACETIC ACID REGULATOR-RELATED TRANSCRIPTIONAL REPRESSOR"/>
    <property type="match status" value="1"/>
</dbReference>
<reference evidence="4 5" key="1">
    <citation type="submission" date="2018-03" db="EMBL/GenBank/DDBJ databases">
        <title>Genomic Encyclopedia of Archaeal and Bacterial Type Strains, Phase II (KMG-II): from individual species to whole genera.</title>
        <authorList>
            <person name="Goeker M."/>
        </authorList>
    </citation>
    <scope>NUCLEOTIDE SEQUENCE [LARGE SCALE GENOMIC DNA]</scope>
    <source>
        <strain evidence="4 5">DSM 43146</strain>
    </source>
</reference>
<dbReference type="EMBL" id="PVMZ01000018">
    <property type="protein sequence ID" value="PRX16678.1"/>
    <property type="molecule type" value="Genomic_DNA"/>
</dbReference>
<feature type="domain" description="Transcriptional repressor PaaX-like central Cas2-like" evidence="3">
    <location>
        <begin position="118"/>
        <end position="192"/>
    </location>
</feature>
<sequence length="322" mass="34213">MPAVDPFDIGEIFPDTGGGSVLPRRQAGSSPQGLAVTLVADYTLGTRAWLPSAAIVALLGEAGVSSAGARTAVSRLANRGVLEGARHGRHSSYRLTSPAAAHLSVGGGRIAAFAASADTWDGSWTLVAFSLPKDQGTRRRALRGQLRWLGYAPLYDGLWVSPHSPGPRAAAELAAADLGAMTVFRARHVEAGAAAGRDPIEAWDLVAIAGQYEAFVRAWEPVLPRIRSGGVRGVEAVQARTGVMDTYRRFPVVDPLLPTRLLPPDWPRSRAREVFAAVYDGLAEPAQEHVREVVARFTDGPPRDIRARTVAELSAAASTYVD</sequence>
<feature type="domain" description="Transcriptional repressor PaaX-like C-terminal" evidence="2">
    <location>
        <begin position="203"/>
        <end position="291"/>
    </location>
</feature>
<dbReference type="Pfam" id="PF20803">
    <property type="entry name" value="PaaX_M"/>
    <property type="match status" value="1"/>
</dbReference>
<dbReference type="PANTHER" id="PTHR30319:SF1">
    <property type="entry name" value="TRANSCRIPTIONAL REPRESSOR PAAX"/>
    <property type="match status" value="1"/>
</dbReference>
<dbReference type="InterPro" id="IPR012906">
    <property type="entry name" value="PaaX-like_N"/>
</dbReference>